<proteinExistence type="predicted"/>
<dbReference type="EMBL" id="CADEHS020000055">
    <property type="protein sequence ID" value="CAG9949096.1"/>
    <property type="molecule type" value="Genomic_DNA"/>
</dbReference>
<protein>
    <submittedName>
        <fullName evidence="1">Uncharacterized protein</fullName>
    </submittedName>
</protein>
<keyword evidence="2" id="KW-1185">Reference proteome</keyword>
<dbReference type="Proteomes" id="UP000836387">
    <property type="component" value="Unassembled WGS sequence"/>
</dbReference>
<sequence>MPHLARVLVDVYPVERRRVHGDAAHQAQVALLAGILEVPAVEAVAGRGIVRQVDEHLGGWVQNAPS</sequence>
<evidence type="ECO:0000313" key="2">
    <source>
        <dbReference type="Proteomes" id="UP000836387"/>
    </source>
</evidence>
<accession>A0ACA9U6Y9</accession>
<name>A0ACA9U6Y9_BIOOC</name>
<reference evidence="1" key="1">
    <citation type="submission" date="2020-04" db="EMBL/GenBank/DDBJ databases">
        <authorList>
            <person name="Broberg M."/>
        </authorList>
    </citation>
    <scope>NUCLEOTIDE SEQUENCE</scope>
</reference>
<reference evidence="1" key="2">
    <citation type="submission" date="2021-10" db="EMBL/GenBank/DDBJ databases">
        <authorList>
            <person name="Piombo E."/>
        </authorList>
    </citation>
    <scope>NUCLEOTIDE SEQUENCE</scope>
</reference>
<evidence type="ECO:0000313" key="1">
    <source>
        <dbReference type="EMBL" id="CAG9949096.1"/>
    </source>
</evidence>
<gene>
    <name evidence="1" type="ORF">CRV2_00014400</name>
</gene>
<comment type="caution">
    <text evidence="1">The sequence shown here is derived from an EMBL/GenBank/DDBJ whole genome shotgun (WGS) entry which is preliminary data.</text>
</comment>
<organism evidence="1 2">
    <name type="scientific">Clonostachys rosea f. rosea IK726</name>
    <dbReference type="NCBI Taxonomy" id="1349383"/>
    <lineage>
        <taxon>Eukaryota</taxon>
        <taxon>Fungi</taxon>
        <taxon>Dikarya</taxon>
        <taxon>Ascomycota</taxon>
        <taxon>Pezizomycotina</taxon>
        <taxon>Sordariomycetes</taxon>
        <taxon>Hypocreomycetidae</taxon>
        <taxon>Hypocreales</taxon>
        <taxon>Bionectriaceae</taxon>
        <taxon>Clonostachys</taxon>
    </lineage>
</organism>